<keyword evidence="2" id="KW-1185">Reference proteome</keyword>
<reference evidence="1 2" key="1">
    <citation type="submission" date="2024-09" db="EMBL/GenBank/DDBJ databases">
        <title>Chromosome-scale assembly of Riccia fluitans.</title>
        <authorList>
            <person name="Paukszto L."/>
            <person name="Sawicki J."/>
            <person name="Karawczyk K."/>
            <person name="Piernik-Szablinska J."/>
            <person name="Szczecinska M."/>
            <person name="Mazdziarz M."/>
        </authorList>
    </citation>
    <scope>NUCLEOTIDE SEQUENCE [LARGE SCALE GENOMIC DNA]</scope>
    <source>
        <strain evidence="1">Rf_01</strain>
        <tissue evidence="1">Aerial parts of the thallus</tissue>
    </source>
</reference>
<protein>
    <submittedName>
        <fullName evidence="1">Uncharacterized protein</fullName>
    </submittedName>
</protein>
<gene>
    <name evidence="1" type="ORF">R1flu_013120</name>
</gene>
<proteinExistence type="predicted"/>
<evidence type="ECO:0000313" key="2">
    <source>
        <dbReference type="Proteomes" id="UP001605036"/>
    </source>
</evidence>
<dbReference type="AlphaFoldDB" id="A0ABD1ZCV3"/>
<evidence type="ECO:0000313" key="1">
    <source>
        <dbReference type="EMBL" id="KAL2645533.1"/>
    </source>
</evidence>
<sequence>MAARNGPINLTLTSVVSAQAVDSASPEKNVLEDLRNENQILRTLLRHQELIEDLVEVNASLRHMLQERVELQVAEASLEVKGKFSASREFRGDPMCTASKSHINGSSKKNLSVVERTLALA</sequence>
<organism evidence="1 2">
    <name type="scientific">Riccia fluitans</name>
    <dbReference type="NCBI Taxonomy" id="41844"/>
    <lineage>
        <taxon>Eukaryota</taxon>
        <taxon>Viridiplantae</taxon>
        <taxon>Streptophyta</taxon>
        <taxon>Embryophyta</taxon>
        <taxon>Marchantiophyta</taxon>
        <taxon>Marchantiopsida</taxon>
        <taxon>Marchantiidae</taxon>
        <taxon>Marchantiales</taxon>
        <taxon>Ricciaceae</taxon>
        <taxon>Riccia</taxon>
    </lineage>
</organism>
<dbReference type="EMBL" id="JBHFFA010000002">
    <property type="protein sequence ID" value="KAL2645533.1"/>
    <property type="molecule type" value="Genomic_DNA"/>
</dbReference>
<dbReference type="Proteomes" id="UP001605036">
    <property type="component" value="Unassembled WGS sequence"/>
</dbReference>
<accession>A0ABD1ZCV3</accession>
<comment type="caution">
    <text evidence="1">The sequence shown here is derived from an EMBL/GenBank/DDBJ whole genome shotgun (WGS) entry which is preliminary data.</text>
</comment>
<name>A0ABD1ZCV3_9MARC</name>